<dbReference type="RefSeq" id="WP_169488317.1">
    <property type="nucleotide sequence ID" value="NZ_JABBGJ010000031.1"/>
</dbReference>
<evidence type="ECO:0000256" key="3">
    <source>
        <dbReference type="ARBA" id="ARBA00012027"/>
    </source>
</evidence>
<keyword evidence="9" id="KW-0540">Nuclease</keyword>
<dbReference type="Proteomes" id="UP000544134">
    <property type="component" value="Unassembled WGS sequence"/>
</dbReference>
<comment type="caution">
    <text evidence="9">The sequence shown here is derived from an EMBL/GenBank/DDBJ whole genome shotgun (WGS) entry which is preliminary data.</text>
</comment>
<keyword evidence="5" id="KW-0442">Lipid degradation</keyword>
<dbReference type="PANTHER" id="PTHR43856:SF1">
    <property type="entry name" value="MITOCHONDRIAL CARDIOLIPIN HYDROLASE"/>
    <property type="match status" value="1"/>
</dbReference>
<dbReference type="GO" id="GO:0016042">
    <property type="term" value="P:lipid catabolic process"/>
    <property type="evidence" value="ECO:0007669"/>
    <property type="project" value="UniProtKB-KW"/>
</dbReference>
<dbReference type="Pfam" id="PF13091">
    <property type="entry name" value="PLDc_2"/>
    <property type="match status" value="1"/>
</dbReference>
<keyword evidence="9" id="KW-0255">Endonuclease</keyword>
<reference evidence="9 10" key="1">
    <citation type="submission" date="2020-04" db="EMBL/GenBank/DDBJ databases">
        <title>Paraburkholderia sp. RP-4-7 isolated from soil.</title>
        <authorList>
            <person name="Dahal R.H."/>
        </authorList>
    </citation>
    <scope>NUCLEOTIDE SEQUENCE [LARGE SCALE GENOMIC DNA]</scope>
    <source>
        <strain evidence="9 10">RP-4-7</strain>
    </source>
</reference>
<dbReference type="Gene3D" id="3.30.870.10">
    <property type="entry name" value="Endonuclease Chain A"/>
    <property type="match status" value="1"/>
</dbReference>
<keyword evidence="7" id="KW-0732">Signal</keyword>
<comment type="similarity">
    <text evidence="2">Belongs to the phospholipase D family.</text>
</comment>
<dbReference type="EMBL" id="JABBGJ010000031">
    <property type="protein sequence ID" value="NMM01479.1"/>
    <property type="molecule type" value="Genomic_DNA"/>
</dbReference>
<accession>A0A848IMR9</accession>
<name>A0A848IMR9_9BURK</name>
<dbReference type="GO" id="GO:0004630">
    <property type="term" value="F:phospholipase D activity"/>
    <property type="evidence" value="ECO:0007669"/>
    <property type="project" value="UniProtKB-EC"/>
</dbReference>
<proteinExistence type="inferred from homology"/>
<dbReference type="SUPFAM" id="SSF56024">
    <property type="entry name" value="Phospholipase D/nuclease"/>
    <property type="match status" value="1"/>
</dbReference>
<comment type="catalytic activity">
    <reaction evidence="1">
        <text>a 1,2-diacyl-sn-glycero-3-phosphocholine + H2O = a 1,2-diacyl-sn-glycero-3-phosphate + choline + H(+)</text>
        <dbReference type="Rhea" id="RHEA:14445"/>
        <dbReference type="ChEBI" id="CHEBI:15354"/>
        <dbReference type="ChEBI" id="CHEBI:15377"/>
        <dbReference type="ChEBI" id="CHEBI:15378"/>
        <dbReference type="ChEBI" id="CHEBI:57643"/>
        <dbReference type="ChEBI" id="CHEBI:58608"/>
        <dbReference type="EC" id="3.1.4.4"/>
    </reaction>
</comment>
<dbReference type="GO" id="GO:0016891">
    <property type="term" value="F:RNA endonuclease activity producing 5'-phosphomonoesters, hydrolytic mechanism"/>
    <property type="evidence" value="ECO:0007669"/>
    <property type="project" value="TreeGrafter"/>
</dbReference>
<protein>
    <recommendedName>
        <fullName evidence="3">phospholipase D</fullName>
        <ecNumber evidence="3">3.1.4.4</ecNumber>
    </recommendedName>
</protein>
<keyword evidence="4" id="KW-0378">Hydrolase</keyword>
<dbReference type="AlphaFoldDB" id="A0A848IMR9"/>
<evidence type="ECO:0000313" key="9">
    <source>
        <dbReference type="EMBL" id="NMM01479.1"/>
    </source>
</evidence>
<gene>
    <name evidence="9" type="ORF">HHL24_26520</name>
</gene>
<evidence type="ECO:0000256" key="4">
    <source>
        <dbReference type="ARBA" id="ARBA00022801"/>
    </source>
</evidence>
<dbReference type="PANTHER" id="PTHR43856">
    <property type="entry name" value="CARDIOLIPIN HYDROLASE"/>
    <property type="match status" value="1"/>
</dbReference>
<feature type="signal peptide" evidence="7">
    <location>
        <begin position="1"/>
        <end position="30"/>
    </location>
</feature>
<evidence type="ECO:0000259" key="8">
    <source>
        <dbReference type="Pfam" id="PF13091"/>
    </source>
</evidence>
<evidence type="ECO:0000256" key="7">
    <source>
        <dbReference type="SAM" id="SignalP"/>
    </source>
</evidence>
<organism evidence="9 10">
    <name type="scientific">Paraburkholderia polaris</name>
    <dbReference type="NCBI Taxonomy" id="2728848"/>
    <lineage>
        <taxon>Bacteria</taxon>
        <taxon>Pseudomonadati</taxon>
        <taxon>Pseudomonadota</taxon>
        <taxon>Betaproteobacteria</taxon>
        <taxon>Burkholderiales</taxon>
        <taxon>Burkholderiaceae</taxon>
        <taxon>Paraburkholderia</taxon>
    </lineage>
</organism>
<dbReference type="InterPro" id="IPR025202">
    <property type="entry name" value="PLD-like_dom"/>
</dbReference>
<feature type="chain" id="PRO_5032308927" description="phospholipase D" evidence="7">
    <location>
        <begin position="31"/>
        <end position="189"/>
    </location>
</feature>
<dbReference type="InterPro" id="IPR051406">
    <property type="entry name" value="PLD_domain"/>
</dbReference>
<evidence type="ECO:0000256" key="6">
    <source>
        <dbReference type="ARBA" id="ARBA00023098"/>
    </source>
</evidence>
<sequence>MSILKTRLNALGLALALAAGLAATSFNASADEVSEPGMTWDCGFSPEGTSLETVTRAIEAVTGSNATILVAAYEFTSRPIAEALIAAEKRGVTVAVVADTTENEKQYSKVHDLIAAGIPVRFDNTLAMLHSKYIVLNKTAVETGSFNYTATAASNKHAENACVFRHAPKMADRFVRDWKALWNEATPVR</sequence>
<evidence type="ECO:0000256" key="1">
    <source>
        <dbReference type="ARBA" id="ARBA00000798"/>
    </source>
</evidence>
<evidence type="ECO:0000256" key="5">
    <source>
        <dbReference type="ARBA" id="ARBA00022963"/>
    </source>
</evidence>
<dbReference type="EC" id="3.1.4.4" evidence="3"/>
<feature type="domain" description="Phospholipase D-like" evidence="8">
    <location>
        <begin position="60"/>
        <end position="182"/>
    </location>
</feature>
<keyword evidence="10" id="KW-1185">Reference proteome</keyword>
<evidence type="ECO:0000313" key="10">
    <source>
        <dbReference type="Proteomes" id="UP000544134"/>
    </source>
</evidence>
<keyword evidence="6" id="KW-0443">Lipid metabolism</keyword>
<evidence type="ECO:0000256" key="2">
    <source>
        <dbReference type="ARBA" id="ARBA00008664"/>
    </source>
</evidence>